<gene>
    <name evidence="2" type="ORF">DFQ01_11378</name>
</gene>
<dbReference type="EMBL" id="QGTQ01000013">
    <property type="protein sequence ID" value="PWV99704.1"/>
    <property type="molecule type" value="Genomic_DNA"/>
</dbReference>
<keyword evidence="1" id="KW-0472">Membrane</keyword>
<name>A0A2V2YRD5_9BACL</name>
<evidence type="ECO:0000313" key="2">
    <source>
        <dbReference type="EMBL" id="PWV99704.1"/>
    </source>
</evidence>
<accession>A0A2V2YRD5</accession>
<keyword evidence="1" id="KW-0812">Transmembrane</keyword>
<keyword evidence="1" id="KW-1133">Transmembrane helix</keyword>
<comment type="caution">
    <text evidence="2">The sequence shown here is derived from an EMBL/GenBank/DDBJ whole genome shotgun (WGS) entry which is preliminary data.</text>
</comment>
<protein>
    <submittedName>
        <fullName evidence="2">Uncharacterized protein</fullName>
    </submittedName>
</protein>
<keyword evidence="3" id="KW-1185">Reference proteome</keyword>
<dbReference type="Proteomes" id="UP000246635">
    <property type="component" value="Unassembled WGS sequence"/>
</dbReference>
<feature type="transmembrane region" description="Helical" evidence="1">
    <location>
        <begin position="7"/>
        <end position="25"/>
    </location>
</feature>
<evidence type="ECO:0000256" key="1">
    <source>
        <dbReference type="SAM" id="Phobius"/>
    </source>
</evidence>
<sequence length="39" mass="4433">MGDVYEPLTYLIIVIISSIIMVAWLKRRGRKSGSDHNAE</sequence>
<dbReference type="AlphaFoldDB" id="A0A2V2YRD5"/>
<organism evidence="2 3">
    <name type="scientific">Paenibacillus cellulosilyticus</name>
    <dbReference type="NCBI Taxonomy" id="375489"/>
    <lineage>
        <taxon>Bacteria</taxon>
        <taxon>Bacillati</taxon>
        <taxon>Bacillota</taxon>
        <taxon>Bacilli</taxon>
        <taxon>Bacillales</taxon>
        <taxon>Paenibacillaceae</taxon>
        <taxon>Paenibacillus</taxon>
    </lineage>
</organism>
<reference evidence="2 3" key="1">
    <citation type="submission" date="2018-05" db="EMBL/GenBank/DDBJ databases">
        <title>Genomic Encyclopedia of Type Strains, Phase III (KMG-III): the genomes of soil and plant-associated and newly described type strains.</title>
        <authorList>
            <person name="Whitman W."/>
        </authorList>
    </citation>
    <scope>NUCLEOTIDE SEQUENCE [LARGE SCALE GENOMIC DNA]</scope>
    <source>
        <strain evidence="2 3">CECT 5696</strain>
    </source>
</reference>
<proteinExistence type="predicted"/>
<evidence type="ECO:0000313" key="3">
    <source>
        <dbReference type="Proteomes" id="UP000246635"/>
    </source>
</evidence>